<gene>
    <name evidence="3" type="ORF">D0862_15027</name>
</gene>
<accession>A0A3M7DUT7</accession>
<evidence type="ECO:0000313" key="4">
    <source>
        <dbReference type="Proteomes" id="UP000281468"/>
    </source>
</evidence>
<feature type="domain" description="Class II aldolase/adducin N-terminal" evidence="2">
    <location>
        <begin position="136"/>
        <end position="318"/>
    </location>
</feature>
<dbReference type="FunFam" id="3.40.225.10:FF:000009">
    <property type="entry name" value="Class II aldolase/adducin N-terminal"/>
    <property type="match status" value="1"/>
</dbReference>
<dbReference type="InterPro" id="IPR036409">
    <property type="entry name" value="Aldolase_II/adducin_N_sf"/>
</dbReference>
<name>A0A3M7DUT7_HORWE</name>
<proteinExistence type="predicted"/>
<feature type="region of interest" description="Disordered" evidence="1">
    <location>
        <begin position="1"/>
        <end position="23"/>
    </location>
</feature>
<protein>
    <recommendedName>
        <fullName evidence="2">Class II aldolase/adducin N-terminal domain-containing protein</fullName>
    </recommendedName>
</protein>
<evidence type="ECO:0000256" key="1">
    <source>
        <dbReference type="SAM" id="MobiDB-lite"/>
    </source>
</evidence>
<reference evidence="3 4" key="1">
    <citation type="journal article" date="2018" name="BMC Genomics">
        <title>Genomic evidence for intraspecific hybridization in a clonal and extremely halotolerant yeast.</title>
        <authorList>
            <person name="Gostincar C."/>
            <person name="Stajich J.E."/>
            <person name="Zupancic J."/>
            <person name="Zalar P."/>
            <person name="Gunde-Cimerman N."/>
        </authorList>
    </citation>
    <scope>NUCLEOTIDE SEQUENCE [LARGE SCALE GENOMIC DNA]</scope>
    <source>
        <strain evidence="3 4">EXF-171</strain>
    </source>
</reference>
<dbReference type="Gene3D" id="3.40.225.10">
    <property type="entry name" value="Class II aldolase/adducin N-terminal domain"/>
    <property type="match status" value="1"/>
</dbReference>
<dbReference type="NCBIfam" id="NF004855">
    <property type="entry name" value="PRK06208.1"/>
    <property type="match status" value="1"/>
</dbReference>
<dbReference type="PANTHER" id="PTHR10672">
    <property type="entry name" value="ADDUCIN"/>
    <property type="match status" value="1"/>
</dbReference>
<dbReference type="Pfam" id="PF00596">
    <property type="entry name" value="Aldolase_II"/>
    <property type="match status" value="1"/>
</dbReference>
<dbReference type="GO" id="GO:0051015">
    <property type="term" value="F:actin filament binding"/>
    <property type="evidence" value="ECO:0007669"/>
    <property type="project" value="TreeGrafter"/>
</dbReference>
<evidence type="ECO:0000313" key="3">
    <source>
        <dbReference type="EMBL" id="RMY67984.1"/>
    </source>
</evidence>
<dbReference type="GO" id="GO:0005856">
    <property type="term" value="C:cytoskeleton"/>
    <property type="evidence" value="ECO:0007669"/>
    <property type="project" value="TreeGrafter"/>
</dbReference>
<dbReference type="InterPro" id="IPR051017">
    <property type="entry name" value="Aldolase-II_Adducin_sf"/>
</dbReference>
<sequence length="390" mass="42564">MREQEVYSGHDISVDKTSKSAQESQAKLYSRLPLVAQDRKNTHLCQHTSLPCTGAYLRDRVAGDRQSLYNMTTTLVQTLPATQPGSAHVPSASSQALQTAHTGVNASVAALSSGGVEMAGIPRIEDLYQKRRWQLEHMAGAFRVFARKGFTEGTSGHISLRDPVRPNTFWINPLGVHFGMLKASDMVQIDEEGQVIGGNRAAVNAAGFKIHGAIHKARPELNAACHCHSPAGKAWSTFGRPLDIINQDTCNFYGIQAVYESFGGVVLSDEEGENIAKCLGDKARAAILQNHGLIIAGSTVDEAAYLFTLMEQSCKVQTMVESTGIPKKHIGHEEAEYTARVNADPESLQGSFQQALSLTSRTQEVLYTEFQPDFKYEIWKSNGELCEGLP</sequence>
<comment type="caution">
    <text evidence="3">The sequence shown here is derived from an EMBL/GenBank/DDBJ whole genome shotgun (WGS) entry which is preliminary data.</text>
</comment>
<dbReference type="AlphaFoldDB" id="A0A3M7DUT7"/>
<dbReference type="SUPFAM" id="SSF53639">
    <property type="entry name" value="AraD/HMP-PK domain-like"/>
    <property type="match status" value="1"/>
</dbReference>
<dbReference type="PANTHER" id="PTHR10672:SF25">
    <property type="entry name" value="MEIOTICALLY UP-REGULATED GENE 14 PROTEIN"/>
    <property type="match status" value="1"/>
</dbReference>
<organism evidence="3 4">
    <name type="scientific">Hortaea werneckii</name>
    <name type="common">Black yeast</name>
    <name type="synonym">Cladosporium werneckii</name>
    <dbReference type="NCBI Taxonomy" id="91943"/>
    <lineage>
        <taxon>Eukaryota</taxon>
        <taxon>Fungi</taxon>
        <taxon>Dikarya</taxon>
        <taxon>Ascomycota</taxon>
        <taxon>Pezizomycotina</taxon>
        <taxon>Dothideomycetes</taxon>
        <taxon>Dothideomycetidae</taxon>
        <taxon>Mycosphaerellales</taxon>
        <taxon>Teratosphaeriaceae</taxon>
        <taxon>Hortaea</taxon>
    </lineage>
</organism>
<dbReference type="EMBL" id="QWIQ01001237">
    <property type="protein sequence ID" value="RMY67984.1"/>
    <property type="molecule type" value="Genomic_DNA"/>
</dbReference>
<dbReference type="VEuPathDB" id="FungiDB:BTJ68_11930"/>
<dbReference type="InterPro" id="IPR001303">
    <property type="entry name" value="Aldolase_II/adducin_N"/>
</dbReference>
<dbReference type="Proteomes" id="UP000281468">
    <property type="component" value="Unassembled WGS sequence"/>
</dbReference>
<evidence type="ECO:0000259" key="2">
    <source>
        <dbReference type="SMART" id="SM01007"/>
    </source>
</evidence>
<dbReference type="SMART" id="SM01007">
    <property type="entry name" value="Aldolase_II"/>
    <property type="match status" value="1"/>
</dbReference>